<proteinExistence type="predicted"/>
<keyword evidence="1" id="KW-0812">Transmembrane</keyword>
<feature type="transmembrane region" description="Helical" evidence="1">
    <location>
        <begin position="21"/>
        <end position="44"/>
    </location>
</feature>
<sequence>MIISDSLPWKTQPTARRSESRFRAAIVIIVAGAFVPAAMTHGMVVETPFRQPMVDVIFVDVHASLWHDEPLDQRAVLTGWNPVLALLLRPIRGTGNVSLAGQRNRRTVS</sequence>
<comment type="caution">
    <text evidence="2">The sequence shown here is derived from an EMBL/GenBank/DDBJ whole genome shotgun (WGS) entry which is preliminary data.</text>
</comment>
<evidence type="ECO:0000256" key="1">
    <source>
        <dbReference type="SAM" id="Phobius"/>
    </source>
</evidence>
<keyword evidence="1" id="KW-0472">Membrane</keyword>
<gene>
    <name evidence="2" type="ORF">E4P82_19865</name>
</gene>
<protein>
    <submittedName>
        <fullName evidence="2">Uncharacterized protein</fullName>
    </submittedName>
</protein>
<accession>A0ABX1TRF0</accession>
<evidence type="ECO:0000313" key="2">
    <source>
        <dbReference type="EMBL" id="NMQ21256.1"/>
    </source>
</evidence>
<dbReference type="RefSeq" id="WP_169250522.1">
    <property type="nucleotide sequence ID" value="NZ_SPMZ01000082.1"/>
</dbReference>
<dbReference type="Proteomes" id="UP000760480">
    <property type="component" value="Unassembled WGS sequence"/>
</dbReference>
<keyword evidence="3" id="KW-1185">Reference proteome</keyword>
<organism evidence="2 3">
    <name type="scientific">Candidatus Competibacter phosphatis</name>
    <dbReference type="NCBI Taxonomy" id="221280"/>
    <lineage>
        <taxon>Bacteria</taxon>
        <taxon>Pseudomonadati</taxon>
        <taxon>Pseudomonadota</taxon>
        <taxon>Gammaproteobacteria</taxon>
        <taxon>Candidatus Competibacteraceae</taxon>
        <taxon>Candidatus Competibacter</taxon>
    </lineage>
</organism>
<keyword evidence="1" id="KW-1133">Transmembrane helix</keyword>
<evidence type="ECO:0000313" key="3">
    <source>
        <dbReference type="Proteomes" id="UP000760480"/>
    </source>
</evidence>
<dbReference type="EMBL" id="SPMZ01000082">
    <property type="protein sequence ID" value="NMQ21256.1"/>
    <property type="molecule type" value="Genomic_DNA"/>
</dbReference>
<name>A0ABX1TRF0_9GAMM</name>
<reference evidence="2 3" key="1">
    <citation type="submission" date="2019-03" db="EMBL/GenBank/DDBJ databases">
        <title>Metabolic reconstructions from genomes of highly enriched 'Candidatus Accumulibacter' and 'Candidatus Competibacter' bioreactor populations.</title>
        <authorList>
            <person name="Annavajhala M.K."/>
            <person name="Welles L."/>
            <person name="Abbas B."/>
            <person name="Sorokin D."/>
            <person name="Park H."/>
            <person name="Van Loosdrecht M."/>
            <person name="Chandran K."/>
        </authorList>
    </citation>
    <scope>NUCLEOTIDE SEQUENCE [LARGE SCALE GENOMIC DNA]</scope>
    <source>
        <strain evidence="2 3">SBR_G</strain>
    </source>
</reference>